<dbReference type="InterPro" id="IPR036097">
    <property type="entry name" value="HisK_dim/P_sf"/>
</dbReference>
<keyword evidence="12" id="KW-0902">Two-component regulatory system</keyword>
<comment type="caution">
    <text evidence="17">The sequence shown here is derived from an EMBL/GenBank/DDBJ whole genome shotgun (WGS) entry which is preliminary data.</text>
</comment>
<evidence type="ECO:0000256" key="12">
    <source>
        <dbReference type="ARBA" id="ARBA00023012"/>
    </source>
</evidence>
<dbReference type="Pfam" id="PF02518">
    <property type="entry name" value="HATPase_c"/>
    <property type="match status" value="1"/>
</dbReference>
<dbReference type="CDD" id="cd00082">
    <property type="entry name" value="HisKA"/>
    <property type="match status" value="1"/>
</dbReference>
<comment type="subcellular location">
    <subcellularLocation>
        <location evidence="2">Cell membrane</location>
        <topology evidence="2">Multi-pass membrane protein</topology>
    </subcellularLocation>
</comment>
<keyword evidence="8" id="KW-0547">Nucleotide-binding</keyword>
<evidence type="ECO:0000256" key="9">
    <source>
        <dbReference type="ARBA" id="ARBA00022777"/>
    </source>
</evidence>
<dbReference type="PRINTS" id="PR00344">
    <property type="entry name" value="BCTRLSENSOR"/>
</dbReference>
<dbReference type="Proteomes" id="UP001597399">
    <property type="component" value="Unassembled WGS sequence"/>
</dbReference>
<dbReference type="InterPro" id="IPR004358">
    <property type="entry name" value="Sig_transdc_His_kin-like_C"/>
</dbReference>
<organism evidence="17 18">
    <name type="scientific">Sporolactobacillus shoreicorticis</name>
    <dbReference type="NCBI Taxonomy" id="1923877"/>
    <lineage>
        <taxon>Bacteria</taxon>
        <taxon>Bacillati</taxon>
        <taxon>Bacillota</taxon>
        <taxon>Bacilli</taxon>
        <taxon>Bacillales</taxon>
        <taxon>Sporolactobacillaceae</taxon>
        <taxon>Sporolactobacillus</taxon>
    </lineage>
</organism>
<evidence type="ECO:0000256" key="7">
    <source>
        <dbReference type="ARBA" id="ARBA00022692"/>
    </source>
</evidence>
<evidence type="ECO:0000256" key="11">
    <source>
        <dbReference type="ARBA" id="ARBA00022989"/>
    </source>
</evidence>
<evidence type="ECO:0000256" key="2">
    <source>
        <dbReference type="ARBA" id="ARBA00004651"/>
    </source>
</evidence>
<dbReference type="InterPro" id="IPR003594">
    <property type="entry name" value="HATPase_dom"/>
</dbReference>
<feature type="domain" description="Histidine kinase" evidence="15">
    <location>
        <begin position="235"/>
        <end position="448"/>
    </location>
</feature>
<dbReference type="PANTHER" id="PTHR45528:SF1">
    <property type="entry name" value="SENSOR HISTIDINE KINASE CPXA"/>
    <property type="match status" value="1"/>
</dbReference>
<evidence type="ECO:0000256" key="13">
    <source>
        <dbReference type="ARBA" id="ARBA00023136"/>
    </source>
</evidence>
<keyword evidence="11 14" id="KW-1133">Transmembrane helix</keyword>
<evidence type="ECO:0000256" key="3">
    <source>
        <dbReference type="ARBA" id="ARBA00012438"/>
    </source>
</evidence>
<accession>A0ABW5S0M9</accession>
<dbReference type="SMART" id="SM00304">
    <property type="entry name" value="HAMP"/>
    <property type="match status" value="1"/>
</dbReference>
<sequence>MIIIMLTLTLGETVLAVAVHHYFYGGIRDTLIEHAEDANTLYRRFNDRIILNHWSNSLSEVMDNFRLKGTTLFIYNADGSMIASSTGVISSSSIKTDSELLGGNPLSRVEYLPQTKEKVMSLYYPIQIKGKLFILRYVSSLARVDRDLLLILIVSLLSGVGIALLVFFVSLKLAQSIVMPIKHIINVSSKMAVGNFSIRIKQDYRNELGVLARTLNAMADEIQKNERLQNTFISSVSHDLLTPLTGIKGWSETMLMNKDTTPEEFREGLNVISKESDRLKQLVGDLLDLSKLKQNTLALNRQKTRLDEVLKQAVASVQIKAAAKGCQVIVNSSKKMIAEVDGNRLQQVIVNLLDNAIKFSHADTQIIADLAEDEATIRLSVKDWGIIVDAKEIPKLTDPFYQTRANGRGSGLGLAISKNIVDLHGGRLSIKSTPETGTDAVIVLPKNIKPN</sequence>
<keyword evidence="4" id="KW-1003">Cell membrane</keyword>
<dbReference type="Pfam" id="PF00672">
    <property type="entry name" value="HAMP"/>
    <property type="match status" value="1"/>
</dbReference>
<evidence type="ECO:0000259" key="16">
    <source>
        <dbReference type="PROSITE" id="PS50885"/>
    </source>
</evidence>
<dbReference type="CDD" id="cd06225">
    <property type="entry name" value="HAMP"/>
    <property type="match status" value="1"/>
</dbReference>
<dbReference type="InterPro" id="IPR036890">
    <property type="entry name" value="HATPase_C_sf"/>
</dbReference>
<dbReference type="Gene3D" id="1.10.287.130">
    <property type="match status" value="1"/>
</dbReference>
<proteinExistence type="predicted"/>
<evidence type="ECO:0000259" key="15">
    <source>
        <dbReference type="PROSITE" id="PS50109"/>
    </source>
</evidence>
<evidence type="ECO:0000313" key="18">
    <source>
        <dbReference type="Proteomes" id="UP001597399"/>
    </source>
</evidence>
<dbReference type="Gene3D" id="6.10.340.10">
    <property type="match status" value="1"/>
</dbReference>
<keyword evidence="7 14" id="KW-0812">Transmembrane</keyword>
<evidence type="ECO:0000256" key="5">
    <source>
        <dbReference type="ARBA" id="ARBA00022553"/>
    </source>
</evidence>
<feature type="domain" description="HAMP" evidence="16">
    <location>
        <begin position="175"/>
        <end position="227"/>
    </location>
</feature>
<keyword evidence="18" id="KW-1185">Reference proteome</keyword>
<dbReference type="CDD" id="cd00075">
    <property type="entry name" value="HATPase"/>
    <property type="match status" value="1"/>
</dbReference>
<dbReference type="PROSITE" id="PS50885">
    <property type="entry name" value="HAMP"/>
    <property type="match status" value="1"/>
</dbReference>
<feature type="transmembrane region" description="Helical" evidence="14">
    <location>
        <begin position="148"/>
        <end position="171"/>
    </location>
</feature>
<name>A0ABW5S0M9_9BACL</name>
<evidence type="ECO:0000256" key="14">
    <source>
        <dbReference type="SAM" id="Phobius"/>
    </source>
</evidence>
<dbReference type="InterPro" id="IPR003661">
    <property type="entry name" value="HisK_dim/P_dom"/>
</dbReference>
<dbReference type="RefSeq" id="WP_253058157.1">
    <property type="nucleotide sequence ID" value="NZ_JAMXWM010000002.1"/>
</dbReference>
<dbReference type="InterPro" id="IPR005467">
    <property type="entry name" value="His_kinase_dom"/>
</dbReference>
<dbReference type="SUPFAM" id="SSF47384">
    <property type="entry name" value="Homodimeric domain of signal transducing histidine kinase"/>
    <property type="match status" value="1"/>
</dbReference>
<evidence type="ECO:0000256" key="8">
    <source>
        <dbReference type="ARBA" id="ARBA00022741"/>
    </source>
</evidence>
<keyword evidence="10 17" id="KW-0067">ATP-binding</keyword>
<evidence type="ECO:0000256" key="4">
    <source>
        <dbReference type="ARBA" id="ARBA00022475"/>
    </source>
</evidence>
<evidence type="ECO:0000256" key="1">
    <source>
        <dbReference type="ARBA" id="ARBA00000085"/>
    </source>
</evidence>
<evidence type="ECO:0000256" key="10">
    <source>
        <dbReference type="ARBA" id="ARBA00022840"/>
    </source>
</evidence>
<evidence type="ECO:0000256" key="6">
    <source>
        <dbReference type="ARBA" id="ARBA00022679"/>
    </source>
</evidence>
<keyword evidence="5" id="KW-0597">Phosphoprotein</keyword>
<dbReference type="EC" id="2.7.13.3" evidence="3"/>
<dbReference type="Pfam" id="PF00512">
    <property type="entry name" value="HisKA"/>
    <property type="match status" value="1"/>
</dbReference>
<keyword evidence="9" id="KW-0418">Kinase</keyword>
<dbReference type="SUPFAM" id="SSF158472">
    <property type="entry name" value="HAMP domain-like"/>
    <property type="match status" value="1"/>
</dbReference>
<keyword evidence="13 14" id="KW-0472">Membrane</keyword>
<dbReference type="InterPro" id="IPR003660">
    <property type="entry name" value="HAMP_dom"/>
</dbReference>
<keyword evidence="6" id="KW-0808">Transferase</keyword>
<dbReference type="GO" id="GO:0005524">
    <property type="term" value="F:ATP binding"/>
    <property type="evidence" value="ECO:0007669"/>
    <property type="project" value="UniProtKB-KW"/>
</dbReference>
<dbReference type="PROSITE" id="PS50109">
    <property type="entry name" value="HIS_KIN"/>
    <property type="match status" value="1"/>
</dbReference>
<protein>
    <recommendedName>
        <fullName evidence="3">histidine kinase</fullName>
        <ecNumber evidence="3">2.7.13.3</ecNumber>
    </recommendedName>
</protein>
<dbReference type="SMART" id="SM00387">
    <property type="entry name" value="HATPase_c"/>
    <property type="match status" value="1"/>
</dbReference>
<dbReference type="EMBL" id="JBHUMQ010000015">
    <property type="protein sequence ID" value="MFD2693279.1"/>
    <property type="molecule type" value="Genomic_DNA"/>
</dbReference>
<evidence type="ECO:0000313" key="17">
    <source>
        <dbReference type="EMBL" id="MFD2693279.1"/>
    </source>
</evidence>
<comment type="catalytic activity">
    <reaction evidence="1">
        <text>ATP + protein L-histidine = ADP + protein N-phospho-L-histidine.</text>
        <dbReference type="EC" id="2.7.13.3"/>
    </reaction>
</comment>
<dbReference type="Gene3D" id="3.30.565.10">
    <property type="entry name" value="Histidine kinase-like ATPase, C-terminal domain"/>
    <property type="match status" value="1"/>
</dbReference>
<dbReference type="InterPro" id="IPR050398">
    <property type="entry name" value="HssS/ArlS-like"/>
</dbReference>
<dbReference type="SMART" id="SM00388">
    <property type="entry name" value="HisKA"/>
    <property type="match status" value="1"/>
</dbReference>
<reference evidence="18" key="1">
    <citation type="journal article" date="2019" name="Int. J. Syst. Evol. Microbiol.">
        <title>The Global Catalogue of Microorganisms (GCM) 10K type strain sequencing project: providing services to taxonomists for standard genome sequencing and annotation.</title>
        <authorList>
            <consortium name="The Broad Institute Genomics Platform"/>
            <consortium name="The Broad Institute Genome Sequencing Center for Infectious Disease"/>
            <person name="Wu L."/>
            <person name="Ma J."/>
        </authorList>
    </citation>
    <scope>NUCLEOTIDE SEQUENCE [LARGE SCALE GENOMIC DNA]</scope>
    <source>
        <strain evidence="18">TISTR 2466</strain>
    </source>
</reference>
<dbReference type="SUPFAM" id="SSF55874">
    <property type="entry name" value="ATPase domain of HSP90 chaperone/DNA topoisomerase II/histidine kinase"/>
    <property type="match status" value="1"/>
</dbReference>
<dbReference type="PANTHER" id="PTHR45528">
    <property type="entry name" value="SENSOR HISTIDINE KINASE CPXA"/>
    <property type="match status" value="1"/>
</dbReference>
<gene>
    <name evidence="17" type="ORF">ACFSUE_06490</name>
</gene>